<reference evidence="2" key="1">
    <citation type="submission" date="2022-03" db="EMBL/GenBank/DDBJ databases">
        <authorList>
            <person name="Martin H S."/>
        </authorList>
    </citation>
    <scope>NUCLEOTIDE SEQUENCE</scope>
</reference>
<evidence type="ECO:0000313" key="2">
    <source>
        <dbReference type="EMBL" id="CAH2074345.1"/>
    </source>
</evidence>
<evidence type="ECO:0000256" key="1">
    <source>
        <dbReference type="SAM" id="MobiDB-lite"/>
    </source>
</evidence>
<organism evidence="2 3">
    <name type="scientific">Iphiclides podalirius</name>
    <name type="common">scarce swallowtail</name>
    <dbReference type="NCBI Taxonomy" id="110791"/>
    <lineage>
        <taxon>Eukaryota</taxon>
        <taxon>Metazoa</taxon>
        <taxon>Ecdysozoa</taxon>
        <taxon>Arthropoda</taxon>
        <taxon>Hexapoda</taxon>
        <taxon>Insecta</taxon>
        <taxon>Pterygota</taxon>
        <taxon>Neoptera</taxon>
        <taxon>Endopterygota</taxon>
        <taxon>Lepidoptera</taxon>
        <taxon>Glossata</taxon>
        <taxon>Ditrysia</taxon>
        <taxon>Papilionoidea</taxon>
        <taxon>Papilionidae</taxon>
        <taxon>Papilioninae</taxon>
        <taxon>Iphiclides</taxon>
    </lineage>
</organism>
<gene>
    <name evidence="2" type="ORF">IPOD504_LOCUS16033</name>
</gene>
<sequence length="144" mass="16416">MGVGTPSRRKERSVRNWEGPSREGSAEAWRGGARAERPPLVPTVASHYHSANHGKFAPRSLTTRERRVLSYSMRYCEDCIILKEAAERLRKATRGPGRCDRDRVERRKRRLPFVRLSSKRRLLSVIGKELIPPAGDIGRQLVLC</sequence>
<evidence type="ECO:0000313" key="3">
    <source>
        <dbReference type="Proteomes" id="UP000837857"/>
    </source>
</evidence>
<keyword evidence="3" id="KW-1185">Reference proteome</keyword>
<protein>
    <submittedName>
        <fullName evidence="2">Uncharacterized protein</fullName>
    </submittedName>
</protein>
<accession>A0ABN8J1N1</accession>
<name>A0ABN8J1N1_9NEOP</name>
<dbReference type="Proteomes" id="UP000837857">
    <property type="component" value="Chromosome 7"/>
</dbReference>
<feature type="region of interest" description="Disordered" evidence="1">
    <location>
        <begin position="1"/>
        <end position="35"/>
    </location>
</feature>
<feature type="non-terminal residue" evidence="2">
    <location>
        <position position="144"/>
    </location>
</feature>
<proteinExistence type="predicted"/>
<dbReference type="EMBL" id="OW152819">
    <property type="protein sequence ID" value="CAH2074345.1"/>
    <property type="molecule type" value="Genomic_DNA"/>
</dbReference>